<dbReference type="HAMAP" id="MF_00867">
    <property type="entry name" value="KhpB"/>
    <property type="match status" value="1"/>
</dbReference>
<reference evidence="9" key="1">
    <citation type="journal article" date="2016" name="Front. Microbiol.">
        <title>The complete genome sequence of hyperthermophile Dictyoglomus turgidum DSM 6724 reveals a specialized carbohydrate fermentor.</title>
        <authorList>
            <person name="Brumm P.J."/>
            <person name="Gowda K."/>
            <person name="Robb F.T."/>
            <person name="Mead D.A."/>
        </authorList>
    </citation>
    <scope>NUCLEOTIDE SEQUENCE [LARGE SCALE GENOMIC DNA]</scope>
    <source>
        <strain evidence="9">DSM 6724 / Z-1310</strain>
    </source>
</reference>
<protein>
    <recommendedName>
        <fullName evidence="6">RNA-binding protein KhpB</fullName>
    </recommendedName>
    <alternativeName>
        <fullName evidence="6">RNA-binding protein EloR</fullName>
    </alternativeName>
</protein>
<dbReference type="Proteomes" id="UP000007719">
    <property type="component" value="Chromosome"/>
</dbReference>
<name>B8DYR8_DICTD</name>
<dbReference type="Pfam" id="PF14804">
    <property type="entry name" value="Jag_N"/>
    <property type="match status" value="1"/>
</dbReference>
<dbReference type="InterPro" id="IPR032782">
    <property type="entry name" value="KhpB_N"/>
</dbReference>
<gene>
    <name evidence="6" type="primary">khpB</name>
    <name evidence="6" type="synonym">eloR</name>
    <name evidence="8" type="ordered locus">Dtur_0118</name>
</gene>
<comment type="subunit">
    <text evidence="6">Forms a complex with KhpA.</text>
</comment>
<dbReference type="PANTHER" id="PTHR35800:SF1">
    <property type="entry name" value="RNA-BINDING PROTEIN KHPB"/>
    <property type="match status" value="1"/>
</dbReference>
<dbReference type="InterPro" id="IPR034079">
    <property type="entry name" value="R3H_KhpB"/>
</dbReference>
<dbReference type="Gene3D" id="3.30.1370.50">
    <property type="entry name" value="R3H-like domain"/>
    <property type="match status" value="1"/>
</dbReference>
<evidence type="ECO:0000256" key="6">
    <source>
        <dbReference type="HAMAP-Rule" id="MF_00867"/>
    </source>
</evidence>
<comment type="caution">
    <text evidence="6">Lacks conserved residue(s) required for the propagation of feature annotation.</text>
</comment>
<dbReference type="Gene3D" id="3.30.30.80">
    <property type="entry name" value="probable RNA-binding protein from clostridium symbiosum atcc 14940"/>
    <property type="match status" value="1"/>
</dbReference>
<evidence type="ECO:0000256" key="2">
    <source>
        <dbReference type="ARBA" id="ARBA00022884"/>
    </source>
</evidence>
<proteinExistence type="inferred from homology"/>
<dbReference type="Pfam" id="PF01424">
    <property type="entry name" value="R3H"/>
    <property type="match status" value="1"/>
</dbReference>
<dbReference type="SMART" id="SM01245">
    <property type="entry name" value="Jag_N"/>
    <property type="match status" value="1"/>
</dbReference>
<dbReference type="GO" id="GO:0009252">
    <property type="term" value="P:peptidoglycan biosynthetic process"/>
    <property type="evidence" value="ECO:0007669"/>
    <property type="project" value="UniProtKB-UniRule"/>
</dbReference>
<dbReference type="KEGG" id="dtu:Dtur_0118"/>
<dbReference type="EMBL" id="CP001251">
    <property type="protein sequence ID" value="ACK41450.1"/>
    <property type="molecule type" value="Genomic_DNA"/>
</dbReference>
<dbReference type="PROSITE" id="PS51061">
    <property type="entry name" value="R3H"/>
    <property type="match status" value="1"/>
</dbReference>
<dbReference type="EnsemblBacteria" id="ACK41450">
    <property type="protein sequence ID" value="ACK41450"/>
    <property type="gene ID" value="Dtur_0118"/>
</dbReference>
<evidence type="ECO:0000259" key="7">
    <source>
        <dbReference type="PROSITE" id="PS51061"/>
    </source>
</evidence>
<dbReference type="GO" id="GO:0003723">
    <property type="term" value="F:RNA binding"/>
    <property type="evidence" value="ECO:0007669"/>
    <property type="project" value="UniProtKB-UniRule"/>
</dbReference>
<evidence type="ECO:0000313" key="8">
    <source>
        <dbReference type="EMBL" id="ACK41450.1"/>
    </source>
</evidence>
<dbReference type="CDD" id="cd02644">
    <property type="entry name" value="R3H_jag"/>
    <property type="match status" value="1"/>
</dbReference>
<keyword evidence="4 6" id="KW-0143">Chaperone</keyword>
<dbReference type="STRING" id="515635.Dtur_0118"/>
<dbReference type="GO" id="GO:0008360">
    <property type="term" value="P:regulation of cell shape"/>
    <property type="evidence" value="ECO:0007669"/>
    <property type="project" value="UniProtKB-KW"/>
</dbReference>
<dbReference type="InterPro" id="IPR036867">
    <property type="entry name" value="R3H_dom_sf"/>
</dbReference>
<accession>B8DYR8</accession>
<keyword evidence="1 6" id="KW-0963">Cytoplasm</keyword>
<dbReference type="Gene3D" id="3.30.300.20">
    <property type="match status" value="1"/>
</dbReference>
<evidence type="ECO:0000256" key="1">
    <source>
        <dbReference type="ARBA" id="ARBA00022490"/>
    </source>
</evidence>
<dbReference type="CDD" id="cd02414">
    <property type="entry name" value="KH-II_Jag"/>
    <property type="match status" value="1"/>
</dbReference>
<comment type="domain">
    <text evidence="6">Has an N-terminal Jag-N domain and 2 RNA-binding domains (KH and R3H).</text>
</comment>
<dbReference type="SUPFAM" id="SSF82708">
    <property type="entry name" value="R3H domain"/>
    <property type="match status" value="1"/>
</dbReference>
<keyword evidence="3 6" id="KW-0133">Cell shape</keyword>
<dbReference type="InterPro" id="IPR039247">
    <property type="entry name" value="KhpB"/>
</dbReference>
<evidence type="ECO:0000256" key="4">
    <source>
        <dbReference type="ARBA" id="ARBA00023186"/>
    </source>
</evidence>
<dbReference type="AlphaFoldDB" id="B8DYR8"/>
<dbReference type="GO" id="GO:0071555">
    <property type="term" value="P:cell wall organization"/>
    <property type="evidence" value="ECO:0007669"/>
    <property type="project" value="UniProtKB-KW"/>
</dbReference>
<evidence type="ECO:0000256" key="5">
    <source>
        <dbReference type="ARBA" id="ARBA00023316"/>
    </source>
</evidence>
<feature type="domain" description="R3H" evidence="7">
    <location>
        <begin position="138"/>
        <end position="204"/>
    </location>
</feature>
<comment type="similarity">
    <text evidence="6">Belongs to the KhpB RNA-binding protein family.</text>
</comment>
<dbReference type="SMART" id="SM00393">
    <property type="entry name" value="R3H"/>
    <property type="match status" value="1"/>
</dbReference>
<keyword evidence="2 6" id="KW-0694">RNA-binding</keyword>
<dbReference type="InterPro" id="IPR001374">
    <property type="entry name" value="R3H_dom"/>
</dbReference>
<keyword evidence="9" id="KW-1185">Reference proteome</keyword>
<keyword evidence="5 6" id="KW-0961">Cell wall biogenesis/degradation</keyword>
<dbReference type="InterPro" id="IPR015946">
    <property type="entry name" value="KH_dom-like_a/b"/>
</dbReference>
<dbReference type="GO" id="GO:0005737">
    <property type="term" value="C:cytoplasm"/>
    <property type="evidence" value="ECO:0007669"/>
    <property type="project" value="UniProtKB-SubCell"/>
</dbReference>
<organism evidence="8 9">
    <name type="scientific">Dictyoglomus turgidum (strain DSM 6724 / Z-1310)</name>
    <dbReference type="NCBI Taxonomy" id="515635"/>
    <lineage>
        <taxon>Bacteria</taxon>
        <taxon>Pseudomonadati</taxon>
        <taxon>Dictyoglomota</taxon>
        <taxon>Dictyoglomia</taxon>
        <taxon>Dictyoglomales</taxon>
        <taxon>Dictyoglomaceae</taxon>
        <taxon>Dictyoglomus</taxon>
    </lineage>
</organism>
<dbReference type="OrthoDB" id="9794483at2"/>
<dbReference type="InParanoid" id="B8DYR8"/>
<dbReference type="NCBIfam" id="NF041568">
    <property type="entry name" value="Jag_EloR"/>
    <property type="match status" value="1"/>
</dbReference>
<dbReference type="FunCoup" id="B8DYR8">
    <property type="interactions" value="120"/>
</dbReference>
<comment type="subcellular location">
    <subcellularLocation>
        <location evidence="6">Cytoplasm</location>
    </subcellularLocation>
</comment>
<evidence type="ECO:0000256" key="3">
    <source>
        <dbReference type="ARBA" id="ARBA00022960"/>
    </source>
</evidence>
<dbReference type="InterPro" id="IPR038247">
    <property type="entry name" value="Jag_N_dom_sf"/>
</dbReference>
<dbReference type="eggNOG" id="COG1847">
    <property type="taxonomic scope" value="Bacteria"/>
</dbReference>
<comment type="function">
    <text evidence="6">A probable RNA chaperone. Forms a complex with KhpA which binds to cellular RNA and controls its expression. Plays a role in peptidoglycan (PG) homeostasis and cell length regulation.</text>
</comment>
<dbReference type="InterPro" id="IPR038008">
    <property type="entry name" value="Jag_KH"/>
</dbReference>
<evidence type="ECO:0000313" key="9">
    <source>
        <dbReference type="Proteomes" id="UP000007719"/>
    </source>
</evidence>
<sequence length="207" mass="23974">MKEIETEGKTLEEALLKAKAVLEVPLDKIEYKVLEYGKEGILGIGARPFRVLAWIRKNPEDALRNFLKELLWRLNLRARIRVIKEEGHIKISLEGENLGELIGPGGRTLSSLEFILRLFAAKNQITETITLDVDHYRERKEKYLSNLAKKIAEKVKKEKKEFHLKPMSSRERRIIHITLQNDPDVITYSIGEEPERRVVIAPRKNEG</sequence>
<dbReference type="Pfam" id="PF13083">
    <property type="entry name" value="KH_KhpA-B"/>
    <property type="match status" value="1"/>
</dbReference>
<dbReference type="RefSeq" id="WP_012582536.1">
    <property type="nucleotide sequence ID" value="NC_011661.1"/>
</dbReference>
<dbReference type="HOGENOM" id="CLU_042512_0_0_0"/>
<dbReference type="PANTHER" id="PTHR35800">
    <property type="entry name" value="PROTEIN JAG"/>
    <property type="match status" value="1"/>
</dbReference>